<gene>
    <name evidence="3" type="ORF">SAMN02745180_00575</name>
</gene>
<dbReference type="EMBL" id="FQXR01000003">
    <property type="protein sequence ID" value="SHH59862.1"/>
    <property type="molecule type" value="Genomic_DNA"/>
</dbReference>
<proteinExistence type="predicted"/>
<sequence length="188" mass="22601">MDWRGFWMEVIVASLITGVFGVLVVLITNMFVDKRGYDKIDRKIGYINNETLTKQHENISNDISYNTKKLEKSQDKEFNRIYTKVDNIDKEIYSNKEKYQNLNLDQREIRNNLDKLLFQWQNLITENKELKKEVEVLKEQNNTLTIQNTKTQEINEKMYKQLLDLSEESRKQKQNLDLEVEDDWELEI</sequence>
<keyword evidence="1" id="KW-0175">Coiled coil</keyword>
<reference evidence="3 4" key="1">
    <citation type="submission" date="2016-11" db="EMBL/GenBank/DDBJ databases">
        <authorList>
            <person name="Jaros S."/>
            <person name="Januszkiewicz K."/>
            <person name="Wedrychowicz H."/>
        </authorList>
    </citation>
    <scope>NUCLEOTIDE SEQUENCE [LARGE SCALE GENOMIC DNA]</scope>
    <source>
        <strain evidence="3 4">DSM 13106</strain>
    </source>
</reference>
<name>A0A1M5UA04_9FIRM</name>
<keyword evidence="2" id="KW-0472">Membrane</keyword>
<protein>
    <submittedName>
        <fullName evidence="3">Uncharacterized protein</fullName>
    </submittedName>
</protein>
<dbReference type="Proteomes" id="UP000184389">
    <property type="component" value="Unassembled WGS sequence"/>
</dbReference>
<evidence type="ECO:0000313" key="3">
    <source>
        <dbReference type="EMBL" id="SHH59862.1"/>
    </source>
</evidence>
<dbReference type="STRING" id="1123281.SAMN02745180_00575"/>
<dbReference type="OrthoDB" id="2083013at2"/>
<accession>A0A1M5UA04</accession>
<evidence type="ECO:0000256" key="1">
    <source>
        <dbReference type="SAM" id="Coils"/>
    </source>
</evidence>
<organism evidence="3 4">
    <name type="scientific">Sporanaerobacter acetigenes DSM 13106</name>
    <dbReference type="NCBI Taxonomy" id="1123281"/>
    <lineage>
        <taxon>Bacteria</taxon>
        <taxon>Bacillati</taxon>
        <taxon>Bacillota</taxon>
        <taxon>Tissierellia</taxon>
        <taxon>Tissierellales</taxon>
        <taxon>Sporanaerobacteraceae</taxon>
        <taxon>Sporanaerobacter</taxon>
    </lineage>
</organism>
<keyword evidence="2" id="KW-1133">Transmembrane helix</keyword>
<evidence type="ECO:0000256" key="2">
    <source>
        <dbReference type="SAM" id="Phobius"/>
    </source>
</evidence>
<keyword evidence="2" id="KW-0812">Transmembrane</keyword>
<keyword evidence="4" id="KW-1185">Reference proteome</keyword>
<dbReference type="RefSeq" id="WP_072743160.1">
    <property type="nucleotide sequence ID" value="NZ_FQXR01000003.1"/>
</dbReference>
<feature type="coiled-coil region" evidence="1">
    <location>
        <begin position="120"/>
        <end position="179"/>
    </location>
</feature>
<feature type="transmembrane region" description="Helical" evidence="2">
    <location>
        <begin position="6"/>
        <end position="32"/>
    </location>
</feature>
<dbReference type="AlphaFoldDB" id="A0A1M5UA04"/>
<evidence type="ECO:0000313" key="4">
    <source>
        <dbReference type="Proteomes" id="UP000184389"/>
    </source>
</evidence>